<dbReference type="AlphaFoldDB" id="A7TE71"/>
<keyword evidence="6" id="KW-0067">ATP-binding</keyword>
<dbReference type="PANTHER" id="PTHR12858:SF2">
    <property type="entry name" value="RIBOSOME BIOGENESIS PROTEIN BMS1 HOMOLOG"/>
    <property type="match status" value="1"/>
</dbReference>
<dbReference type="GO" id="GO:0030686">
    <property type="term" value="C:90S preribosome"/>
    <property type="evidence" value="ECO:0007669"/>
    <property type="project" value="EnsemblFungi"/>
</dbReference>
<dbReference type="GO" id="GO:0005737">
    <property type="term" value="C:cytoplasm"/>
    <property type="evidence" value="ECO:0007669"/>
    <property type="project" value="EnsemblFungi"/>
</dbReference>
<evidence type="ECO:0000256" key="1">
    <source>
        <dbReference type="ARBA" id="ARBA00004604"/>
    </source>
</evidence>
<dbReference type="InterPro" id="IPR003959">
    <property type="entry name" value="ATPase_AAA_core"/>
</dbReference>
<evidence type="ECO:0000256" key="9">
    <source>
        <dbReference type="ARBA" id="ARBA00049117"/>
    </source>
</evidence>
<dbReference type="GO" id="GO:2000232">
    <property type="term" value="P:regulation of rRNA processing"/>
    <property type="evidence" value="ECO:0007669"/>
    <property type="project" value="EnsemblFungi"/>
</dbReference>
<proteinExistence type="inferred from homology"/>
<evidence type="ECO:0000259" key="12">
    <source>
        <dbReference type="PROSITE" id="PS51714"/>
    </source>
</evidence>
<dbReference type="Pfam" id="PF04950">
    <property type="entry name" value="RIBIOP_C"/>
    <property type="match status" value="1"/>
</dbReference>
<dbReference type="PANTHER" id="PTHR12858">
    <property type="entry name" value="RIBOSOME BIOGENESIS PROTEIN"/>
    <property type="match status" value="1"/>
</dbReference>
<feature type="compositionally biased region" description="Basic and acidic residues" evidence="11">
    <location>
        <begin position="691"/>
        <end position="704"/>
    </location>
</feature>
<dbReference type="Proteomes" id="UP000000267">
    <property type="component" value="Unassembled WGS sequence"/>
</dbReference>
<dbReference type="InterPro" id="IPR037875">
    <property type="entry name" value="Bms1_N"/>
</dbReference>
<dbReference type="InterPro" id="IPR007034">
    <property type="entry name" value="BMS1_TSR1_C"/>
</dbReference>
<dbReference type="SMART" id="SM01362">
    <property type="entry name" value="DUF663"/>
    <property type="match status" value="1"/>
</dbReference>
<evidence type="ECO:0000313" key="13">
    <source>
        <dbReference type="EMBL" id="EDO19393.1"/>
    </source>
</evidence>
<dbReference type="PROSITE" id="PS51714">
    <property type="entry name" value="G_BMS1"/>
    <property type="match status" value="1"/>
</dbReference>
<keyword evidence="2" id="KW-0690">Ribosome biogenesis</keyword>
<comment type="catalytic activity">
    <reaction evidence="9">
        <text>GTP + H2O = GDP + phosphate + H(+)</text>
        <dbReference type="Rhea" id="RHEA:19669"/>
        <dbReference type="ChEBI" id="CHEBI:15377"/>
        <dbReference type="ChEBI" id="CHEBI:15378"/>
        <dbReference type="ChEBI" id="CHEBI:37565"/>
        <dbReference type="ChEBI" id="CHEBI:43474"/>
        <dbReference type="ChEBI" id="CHEBI:58189"/>
    </reaction>
    <physiologicalReaction direction="left-to-right" evidence="9">
        <dbReference type="Rhea" id="RHEA:19670"/>
    </physiologicalReaction>
</comment>
<comment type="subcellular location">
    <subcellularLocation>
        <location evidence="1">Nucleus</location>
        <location evidence="1">Nucleolus</location>
    </subcellularLocation>
</comment>
<name>A7TE71_VANPO</name>
<feature type="compositionally biased region" description="Basic and acidic residues" evidence="11">
    <location>
        <begin position="1107"/>
        <end position="1122"/>
    </location>
</feature>
<evidence type="ECO:0000256" key="11">
    <source>
        <dbReference type="SAM" id="MobiDB-lite"/>
    </source>
</evidence>
<dbReference type="InterPro" id="IPR039761">
    <property type="entry name" value="Bms1/Tsr1"/>
</dbReference>
<feature type="domain" description="Bms1-type G" evidence="12">
    <location>
        <begin position="68"/>
        <end position="233"/>
    </location>
</feature>
<feature type="compositionally biased region" description="Basic and acidic residues" evidence="11">
    <location>
        <begin position="1129"/>
        <end position="1148"/>
    </location>
</feature>
<accession>A7TE71</accession>
<dbReference type="InterPro" id="IPR030387">
    <property type="entry name" value="G_Bms1/Tsr1_dom"/>
</dbReference>
<evidence type="ECO:0000256" key="4">
    <source>
        <dbReference type="ARBA" id="ARBA00022741"/>
    </source>
</evidence>
<dbReference type="InterPro" id="IPR012948">
    <property type="entry name" value="AARP2CN"/>
</dbReference>
<protein>
    <recommendedName>
        <fullName evidence="12">Bms1-type G domain-containing protein</fullName>
    </recommendedName>
</protein>
<feature type="compositionally biased region" description="Acidic residues" evidence="11">
    <location>
        <begin position="467"/>
        <end position="482"/>
    </location>
</feature>
<dbReference type="GO" id="GO:0032040">
    <property type="term" value="C:small-subunit processome"/>
    <property type="evidence" value="ECO:0007669"/>
    <property type="project" value="EnsemblFungi"/>
</dbReference>
<dbReference type="GO" id="GO:0016887">
    <property type="term" value="F:ATP hydrolysis activity"/>
    <property type="evidence" value="ECO:0007669"/>
    <property type="project" value="InterPro"/>
</dbReference>
<keyword evidence="5" id="KW-0378">Hydrolase</keyword>
<feature type="compositionally biased region" description="Acidic residues" evidence="11">
    <location>
        <begin position="427"/>
        <end position="448"/>
    </location>
</feature>
<dbReference type="PhylomeDB" id="A7TE71"/>
<dbReference type="STRING" id="436907.A7TE71"/>
<keyword evidence="8" id="KW-0539">Nucleus</keyword>
<dbReference type="GO" id="GO:0000472">
    <property type="term" value="P:endonucleolytic cleavage to generate mature 5'-end of SSU-rRNA from (SSU-rRNA, 5.8S rRNA, LSU-rRNA)"/>
    <property type="evidence" value="ECO:0007669"/>
    <property type="project" value="EnsemblFungi"/>
</dbReference>
<organism evidence="14">
    <name type="scientific">Vanderwaltozyma polyspora (strain ATCC 22028 / DSM 70294 / BCRC 21397 / CBS 2163 / NBRC 10782 / NRRL Y-8283 / UCD 57-17)</name>
    <name type="common">Kluyveromyces polysporus</name>
    <dbReference type="NCBI Taxonomy" id="436907"/>
    <lineage>
        <taxon>Eukaryota</taxon>
        <taxon>Fungi</taxon>
        <taxon>Dikarya</taxon>
        <taxon>Ascomycota</taxon>
        <taxon>Saccharomycotina</taxon>
        <taxon>Saccharomycetes</taxon>
        <taxon>Saccharomycetales</taxon>
        <taxon>Saccharomycetaceae</taxon>
        <taxon>Vanderwaltozyma</taxon>
    </lineage>
</organism>
<feature type="compositionally biased region" description="Basic residues" evidence="11">
    <location>
        <begin position="1"/>
        <end position="23"/>
    </location>
</feature>
<evidence type="ECO:0000256" key="6">
    <source>
        <dbReference type="ARBA" id="ARBA00022840"/>
    </source>
</evidence>
<keyword evidence="3" id="KW-0597">Phosphoprotein</keyword>
<feature type="compositionally biased region" description="Acidic residues" evidence="11">
    <location>
        <begin position="636"/>
        <end position="690"/>
    </location>
</feature>
<keyword evidence="4" id="KW-0547">Nucleotide-binding</keyword>
<evidence type="ECO:0000256" key="7">
    <source>
        <dbReference type="ARBA" id="ARBA00023134"/>
    </source>
</evidence>
<dbReference type="GO" id="GO:0005524">
    <property type="term" value="F:ATP binding"/>
    <property type="evidence" value="ECO:0007669"/>
    <property type="project" value="UniProtKB-KW"/>
</dbReference>
<dbReference type="GO" id="GO:0034511">
    <property type="term" value="F:U3 snoRNA binding"/>
    <property type="evidence" value="ECO:0007669"/>
    <property type="project" value="EnsemblFungi"/>
</dbReference>
<dbReference type="SMART" id="SM00785">
    <property type="entry name" value="AARP2CN"/>
    <property type="match status" value="1"/>
</dbReference>
<dbReference type="FunCoup" id="A7TE71">
    <property type="interactions" value="1563"/>
</dbReference>
<dbReference type="SUPFAM" id="SSF52540">
    <property type="entry name" value="P-loop containing nucleoside triphosphate hydrolases"/>
    <property type="match status" value="1"/>
</dbReference>
<evidence type="ECO:0000256" key="10">
    <source>
        <dbReference type="ARBA" id="ARBA00061391"/>
    </source>
</evidence>
<sequence>MEQSNKPHRKVKEKNTAKKKLHTQGHNAKAFAVSAPGKMAKTMLRSSDVRERKLHVPMVDRTPEEDPPPVIVAVVGPPGTGKTTLIKSLIRRMTKSTLNDINGPITVVSGKRRRLTFIECPADDLNAMIDISKIADLVLLMMDGNFGFEMETMEFLNLAQHHGMPRVLGVATHLDLFKSQSTLRASKKRLKHRFWTEVYQGAKLFYLSGVINGRYPDREILNLSRFISVMKFRPLKWRNEHPYLLADRVTDLTHPELIEKEGKQVDRKIALYGYLHGTPLSSVPGARVHIAGVGDFSVAQVEKLPDPCPTPYFQQKIDDYEREKMKEEGTSSTAATTTRRRKRLENKDKLIYAPMSDVGGVLMDKDVVYINVGNKNEGQSFVPGEEKGEGEKLVTNLQMVDKSIAERFDGVGLQLFSNSTELKAVNDNDEDADDIESDIEDEDIIEGEDQGRKSLRRPKMYGKSVQDDDDDIDNLPSDEEVEEGKPEMVDIDFGSGLPDNEKLNYATDSEFELSDNEESWAKNTANKLNGQISRKKKWDIGRLIYMDNISPNEVIKRWRGESNGDEDSDIEDEDAEDADFFKKKNDSATAAQNYDTDLEKFVPYFQTFDKLVQKWNDCKALKGRFVGVPTMKESENAEDNEDELMEENEDGEVFGDFEDLEEAENNGNEEESSKDDEGNESDDSFADFEEEEKKDLTTEQERELNAAKKEKLRLQFEMEEGENFKEDDPDNEYDTWYELQKAKIAKQLDINNAVYEEMTPEQRQTIEGYKAGSYVRIVFNDVPMEFIENFDPQVPVVIGGLLPTELKFGIVNARLRRHRWHKKILKTNDPLVLSLGWRRFQTLPVYTTSDSRTRTRMLKYTPEHSFCTASFYGPLCSPNTPFCGIQIVANSDTTGSFRIAATGIVEEIDASVEIVKKLKLVGFPYKIFKNTAFIKDMFSSAMEVARFEGAQIKTVSGIRGEIKRALSSPDGCYRAAFEDKILMSDIVVLRTWYPVTVKKFYNPVTSLLLQNKKEWKGLRLTGQIRAAKAIETPTNNDSSYKKVQRVERHFNGLKVPKSIQKDLPFKSQIHQMKPQKKKTYMQKRAVVLGGEEKKVRSMMQKVLTVSKAKDEKRKAKKSDQRKERLKRLAKVEEEKSQKDKEKKKDYFSKHGKKRTMDGDDMSGSQKKRK</sequence>
<feature type="region of interest" description="Disordered" evidence="11">
    <location>
        <begin position="1102"/>
        <end position="1169"/>
    </location>
</feature>
<keyword evidence="14" id="KW-1185">Reference proteome</keyword>
<evidence type="ECO:0000256" key="8">
    <source>
        <dbReference type="ARBA" id="ARBA00023242"/>
    </source>
</evidence>
<feature type="region of interest" description="Disordered" evidence="11">
    <location>
        <begin position="426"/>
        <end position="500"/>
    </location>
</feature>
<dbReference type="EMBL" id="DS480379">
    <property type="protein sequence ID" value="EDO19393.1"/>
    <property type="molecule type" value="Genomic_DNA"/>
</dbReference>
<dbReference type="HOGENOM" id="CLU_002486_0_0_1"/>
<dbReference type="GeneID" id="5547743"/>
<evidence type="ECO:0000313" key="14">
    <source>
        <dbReference type="Proteomes" id="UP000000267"/>
    </source>
</evidence>
<feature type="region of interest" description="Disordered" evidence="11">
    <location>
        <begin position="626"/>
        <end position="704"/>
    </location>
</feature>
<dbReference type="InParanoid" id="A7TE71"/>
<dbReference type="GO" id="GO:0005654">
    <property type="term" value="C:nucleoplasm"/>
    <property type="evidence" value="ECO:0007669"/>
    <property type="project" value="UniProtKB-ARBA"/>
</dbReference>
<dbReference type="FunFam" id="3.40.50.300:FF:000105">
    <property type="entry name" value="BMS1 ribosome biogenesis factor"/>
    <property type="match status" value="1"/>
</dbReference>
<dbReference type="Pfam" id="PF00004">
    <property type="entry name" value="AAA"/>
    <property type="match status" value="1"/>
</dbReference>
<dbReference type="eggNOG" id="KOG1951">
    <property type="taxonomic scope" value="Eukaryota"/>
</dbReference>
<dbReference type="CDD" id="cd01882">
    <property type="entry name" value="BMS1"/>
    <property type="match status" value="1"/>
</dbReference>
<keyword evidence="7" id="KW-0342">GTP-binding</keyword>
<dbReference type="InterPro" id="IPR027417">
    <property type="entry name" value="P-loop_NTPase"/>
</dbReference>
<dbReference type="OrthoDB" id="10260897at2759"/>
<dbReference type="OMA" id="KLHVPMV"/>
<evidence type="ECO:0000256" key="5">
    <source>
        <dbReference type="ARBA" id="ARBA00022801"/>
    </source>
</evidence>
<comment type="similarity">
    <text evidence="10">Belongs to the TRAFAC class translation factor GTPase superfamily. Bms1-like GTPase family. BMS1 subfamily.</text>
</comment>
<evidence type="ECO:0000256" key="2">
    <source>
        <dbReference type="ARBA" id="ARBA00022517"/>
    </source>
</evidence>
<dbReference type="GO" id="GO:0003924">
    <property type="term" value="F:GTPase activity"/>
    <property type="evidence" value="ECO:0007669"/>
    <property type="project" value="EnsemblFungi"/>
</dbReference>
<gene>
    <name evidence="13" type="ORF">Kpol_1002p40</name>
</gene>
<dbReference type="Pfam" id="PF08142">
    <property type="entry name" value="AARP2CN"/>
    <property type="match status" value="1"/>
</dbReference>
<reference evidence="13 14" key="1">
    <citation type="journal article" date="2007" name="Proc. Natl. Acad. Sci. U.S.A.">
        <title>Independent sorting-out of thousands of duplicated gene pairs in two yeast species descended from a whole-genome duplication.</title>
        <authorList>
            <person name="Scannell D.R."/>
            <person name="Frank A.C."/>
            <person name="Conant G.C."/>
            <person name="Byrne K.P."/>
            <person name="Woolfit M."/>
            <person name="Wolfe K.H."/>
        </authorList>
    </citation>
    <scope>NUCLEOTIDE SEQUENCE [LARGE SCALE GENOMIC DNA]</scope>
    <source>
        <strain evidence="14">ATCC 22028 / DSM 70294 / BCRC 21397 / CBS 2163 / NBRC 10782 / NRRL Y-8283 / UCD 57-17</strain>
    </source>
</reference>
<dbReference type="RefSeq" id="XP_001647251.1">
    <property type="nucleotide sequence ID" value="XM_001647201.1"/>
</dbReference>
<dbReference type="GO" id="GO:0005525">
    <property type="term" value="F:GTP binding"/>
    <property type="evidence" value="ECO:0007669"/>
    <property type="project" value="UniProtKB-KW"/>
</dbReference>
<dbReference type="GO" id="GO:0000480">
    <property type="term" value="P:endonucleolytic cleavage in 5'-ETS of tricistronic rRNA transcript (SSU-rRNA, 5.8S rRNA, LSU-rRNA)"/>
    <property type="evidence" value="ECO:0007669"/>
    <property type="project" value="EnsemblFungi"/>
</dbReference>
<feature type="region of interest" description="Disordered" evidence="11">
    <location>
        <begin position="1"/>
        <end position="27"/>
    </location>
</feature>
<dbReference type="KEGG" id="vpo:Kpol_1002p40"/>
<dbReference type="Gene3D" id="3.40.50.300">
    <property type="entry name" value="P-loop containing nucleotide triphosphate hydrolases"/>
    <property type="match status" value="1"/>
</dbReference>
<evidence type="ECO:0000256" key="3">
    <source>
        <dbReference type="ARBA" id="ARBA00022553"/>
    </source>
</evidence>